<dbReference type="Proteomes" id="UP001239795">
    <property type="component" value="Unassembled WGS sequence"/>
</dbReference>
<gene>
    <name evidence="1" type="ORF">CMEL01_02748</name>
</gene>
<sequence>MSNTAMRKSRRYHHRCLARMKRLIHITTQTNTITTDAESHSHQGRESDQKLLSLKELARHRPLGYLCSLRGRQPTTTNTT</sequence>
<proteinExistence type="predicted"/>
<organism evidence="1 2">
    <name type="scientific">Colletotrichum melonis</name>
    <dbReference type="NCBI Taxonomy" id="1209925"/>
    <lineage>
        <taxon>Eukaryota</taxon>
        <taxon>Fungi</taxon>
        <taxon>Dikarya</taxon>
        <taxon>Ascomycota</taxon>
        <taxon>Pezizomycotina</taxon>
        <taxon>Sordariomycetes</taxon>
        <taxon>Hypocreomycetidae</taxon>
        <taxon>Glomerellales</taxon>
        <taxon>Glomerellaceae</taxon>
        <taxon>Colletotrichum</taxon>
        <taxon>Colletotrichum acutatum species complex</taxon>
    </lineage>
</organism>
<comment type="caution">
    <text evidence="1">The sequence shown here is derived from an EMBL/GenBank/DDBJ whole genome shotgun (WGS) entry which is preliminary data.</text>
</comment>
<protein>
    <submittedName>
        <fullName evidence="1">Uncharacterized protein</fullName>
    </submittedName>
</protein>
<dbReference type="AlphaFoldDB" id="A0AAI9UPI4"/>
<accession>A0AAI9UPI4</accession>
<evidence type="ECO:0000313" key="1">
    <source>
        <dbReference type="EMBL" id="KAK1459749.1"/>
    </source>
</evidence>
<keyword evidence="2" id="KW-1185">Reference proteome</keyword>
<evidence type="ECO:0000313" key="2">
    <source>
        <dbReference type="Proteomes" id="UP001239795"/>
    </source>
</evidence>
<dbReference type="EMBL" id="MLGG01000013">
    <property type="protein sequence ID" value="KAK1459749.1"/>
    <property type="molecule type" value="Genomic_DNA"/>
</dbReference>
<name>A0AAI9UPI4_9PEZI</name>
<reference evidence="1 2" key="1">
    <citation type="submission" date="2016-10" db="EMBL/GenBank/DDBJ databases">
        <title>The genome sequence of Colletotrichum fioriniae PJ7.</title>
        <authorList>
            <person name="Baroncelli R."/>
        </authorList>
    </citation>
    <scope>NUCLEOTIDE SEQUENCE [LARGE SCALE GENOMIC DNA]</scope>
    <source>
        <strain evidence="1">Col 31</strain>
    </source>
</reference>